<keyword evidence="3" id="KW-1185">Reference proteome</keyword>
<dbReference type="PANTHER" id="PTHR44167:SF18">
    <property type="entry name" value="PROTEIN KINASE DOMAIN-CONTAINING PROTEIN"/>
    <property type="match status" value="1"/>
</dbReference>
<dbReference type="InterPro" id="IPR000719">
    <property type="entry name" value="Prot_kinase_dom"/>
</dbReference>
<dbReference type="Pfam" id="PF00069">
    <property type="entry name" value="Pkinase"/>
    <property type="match status" value="1"/>
</dbReference>
<dbReference type="AlphaFoldDB" id="A0CHX0"/>
<dbReference type="HOGENOM" id="CLU_000288_177_2_1"/>
<dbReference type="OMA" id="NYQDIEY"/>
<dbReference type="EMBL" id="CT868080">
    <property type="protein sequence ID" value="CAK70387.1"/>
    <property type="molecule type" value="Genomic_DNA"/>
</dbReference>
<dbReference type="GeneID" id="5023569"/>
<evidence type="ECO:0000259" key="1">
    <source>
        <dbReference type="PROSITE" id="PS50011"/>
    </source>
</evidence>
<sequence length="506" mass="58964">MQVLYQMNCVRKHILKSKTYYLQVLEDSMILSEHKNMLNPKYIIQFNFETRVMWKVSEQDELCSFGIYYVNRIKWFDSDHNSLNLLKIHLSPKVFFGNISIFYDSGSIIGSGASSKVKYKNLNQVCLVKVKKSILEYAAKCISKKYLLQKKSNDRMNRLQQEIQILQKIDHPYFVKLHEIYQGENSYYLVTDYLSGDTLYNYIKTFPDDQIPSHQIREAIKIILTALKYLEINNIIHRDIKLENILLQKQNDITSLKIIDFGLAIYAQPQQKISICGTPGYIAPEILKNSNADEYFTHKCDIFSAGVIFYKLLTKKTLFRAQNTMEIMEQNKLCLVNYQDIEYKLQKEAVSLLKSMLDPNPRTRYSAAQCLEHPYFSCKLENINILQEILDKATGFSGLSQIKEQKDTHSIGIESQAAQVKRCNPTSYKIRTEQRKRTKSPRKYAEFQFYCPSFCQMNSFESLSSKGSSSYSNKVSRIENLINDKLDSVIEEDDKFQQNIKQVCSN</sequence>
<dbReference type="Proteomes" id="UP000000600">
    <property type="component" value="Unassembled WGS sequence"/>
</dbReference>
<dbReference type="PROSITE" id="PS00108">
    <property type="entry name" value="PROTEIN_KINASE_ST"/>
    <property type="match status" value="1"/>
</dbReference>
<dbReference type="eggNOG" id="KOG0033">
    <property type="taxonomic scope" value="Eukaryota"/>
</dbReference>
<evidence type="ECO:0000313" key="2">
    <source>
        <dbReference type="EMBL" id="CAK70387.1"/>
    </source>
</evidence>
<dbReference type="GO" id="GO:0005524">
    <property type="term" value="F:ATP binding"/>
    <property type="evidence" value="ECO:0007669"/>
    <property type="project" value="InterPro"/>
</dbReference>
<dbReference type="SUPFAM" id="SSF56112">
    <property type="entry name" value="Protein kinase-like (PK-like)"/>
    <property type="match status" value="1"/>
</dbReference>
<dbReference type="GO" id="GO:0044773">
    <property type="term" value="P:mitotic DNA damage checkpoint signaling"/>
    <property type="evidence" value="ECO:0000318"/>
    <property type="project" value="GO_Central"/>
</dbReference>
<dbReference type="Gene3D" id="1.10.510.10">
    <property type="entry name" value="Transferase(Phosphotransferase) domain 1"/>
    <property type="match status" value="1"/>
</dbReference>
<dbReference type="PANTHER" id="PTHR44167">
    <property type="entry name" value="OVARIAN-SPECIFIC SERINE/THREONINE-PROTEIN KINASE LOK-RELATED"/>
    <property type="match status" value="1"/>
</dbReference>
<dbReference type="FunFam" id="1.10.510.10:FF:000945">
    <property type="entry name" value="Uncharacterized protein"/>
    <property type="match status" value="1"/>
</dbReference>
<dbReference type="KEGG" id="ptm:GSPATT00038489001"/>
<dbReference type="SMART" id="SM00220">
    <property type="entry name" value="S_TKc"/>
    <property type="match status" value="1"/>
</dbReference>
<dbReference type="GO" id="GO:0005737">
    <property type="term" value="C:cytoplasm"/>
    <property type="evidence" value="ECO:0000318"/>
    <property type="project" value="GO_Central"/>
</dbReference>
<proteinExistence type="predicted"/>
<reference evidence="2 3" key="1">
    <citation type="journal article" date="2006" name="Nature">
        <title>Global trends of whole-genome duplications revealed by the ciliate Paramecium tetraurelia.</title>
        <authorList>
            <consortium name="Genoscope"/>
            <person name="Aury J.-M."/>
            <person name="Jaillon O."/>
            <person name="Duret L."/>
            <person name="Noel B."/>
            <person name="Jubin C."/>
            <person name="Porcel B.M."/>
            <person name="Segurens B."/>
            <person name="Daubin V."/>
            <person name="Anthouard V."/>
            <person name="Aiach N."/>
            <person name="Arnaiz O."/>
            <person name="Billaut A."/>
            <person name="Beisson J."/>
            <person name="Blanc I."/>
            <person name="Bouhouche K."/>
            <person name="Camara F."/>
            <person name="Duharcourt S."/>
            <person name="Guigo R."/>
            <person name="Gogendeau D."/>
            <person name="Katinka M."/>
            <person name="Keller A.-M."/>
            <person name="Kissmehl R."/>
            <person name="Klotz C."/>
            <person name="Koll F."/>
            <person name="Le Moue A."/>
            <person name="Lepere C."/>
            <person name="Malinsky S."/>
            <person name="Nowacki M."/>
            <person name="Nowak J.K."/>
            <person name="Plattner H."/>
            <person name="Poulain J."/>
            <person name="Ruiz F."/>
            <person name="Serrano V."/>
            <person name="Zagulski M."/>
            <person name="Dessen P."/>
            <person name="Betermier M."/>
            <person name="Weissenbach J."/>
            <person name="Scarpelli C."/>
            <person name="Schachter V."/>
            <person name="Sperling L."/>
            <person name="Meyer E."/>
            <person name="Cohen J."/>
            <person name="Wincker P."/>
        </authorList>
    </citation>
    <scope>NUCLEOTIDE SEQUENCE [LARGE SCALE GENOMIC DNA]</scope>
    <source>
        <strain evidence="2 3">Stock d4-2</strain>
    </source>
</reference>
<dbReference type="InParanoid" id="A0CHX0"/>
<feature type="domain" description="Protein kinase" evidence="1">
    <location>
        <begin position="103"/>
        <end position="376"/>
    </location>
</feature>
<name>A0CHX0_PARTE</name>
<dbReference type="GO" id="GO:0005634">
    <property type="term" value="C:nucleus"/>
    <property type="evidence" value="ECO:0000318"/>
    <property type="project" value="GO_Central"/>
</dbReference>
<evidence type="ECO:0000313" key="3">
    <source>
        <dbReference type="Proteomes" id="UP000000600"/>
    </source>
</evidence>
<dbReference type="InterPro" id="IPR008271">
    <property type="entry name" value="Ser/Thr_kinase_AS"/>
</dbReference>
<dbReference type="GO" id="GO:0004674">
    <property type="term" value="F:protein serine/threonine kinase activity"/>
    <property type="evidence" value="ECO:0000318"/>
    <property type="project" value="GO_Central"/>
</dbReference>
<dbReference type="OrthoDB" id="1668230at2759"/>
<protein>
    <recommendedName>
        <fullName evidence="1">Protein kinase domain-containing protein</fullName>
    </recommendedName>
</protein>
<dbReference type="RefSeq" id="XP_001437784.1">
    <property type="nucleotide sequence ID" value="XM_001437747.1"/>
</dbReference>
<accession>A0CHX0</accession>
<dbReference type="STRING" id="5888.A0CHX0"/>
<dbReference type="PROSITE" id="PS50011">
    <property type="entry name" value="PROTEIN_KINASE_DOM"/>
    <property type="match status" value="1"/>
</dbReference>
<gene>
    <name evidence="2" type="ORF">GSPATT00038489001</name>
</gene>
<dbReference type="InterPro" id="IPR011009">
    <property type="entry name" value="Kinase-like_dom_sf"/>
</dbReference>
<organism evidence="2 3">
    <name type="scientific">Paramecium tetraurelia</name>
    <dbReference type="NCBI Taxonomy" id="5888"/>
    <lineage>
        <taxon>Eukaryota</taxon>
        <taxon>Sar</taxon>
        <taxon>Alveolata</taxon>
        <taxon>Ciliophora</taxon>
        <taxon>Intramacronucleata</taxon>
        <taxon>Oligohymenophorea</taxon>
        <taxon>Peniculida</taxon>
        <taxon>Parameciidae</taxon>
        <taxon>Paramecium</taxon>
    </lineage>
</organism>